<comment type="caution">
    <text evidence="7">The sequence shown here is derived from an EMBL/GenBank/DDBJ whole genome shotgun (WGS) entry which is preliminary data.</text>
</comment>
<comment type="similarity">
    <text evidence="5">Belongs to the class-II pyridoxal-phosphate-dependent aminotransferase family. MalY/PatB cystathionine beta-lyase subfamily.</text>
</comment>
<dbReference type="InterPro" id="IPR015421">
    <property type="entry name" value="PyrdxlP-dep_Trfase_major"/>
</dbReference>
<evidence type="ECO:0000256" key="3">
    <source>
        <dbReference type="ARBA" id="ARBA00022898"/>
    </source>
</evidence>
<dbReference type="Gene3D" id="3.40.640.10">
    <property type="entry name" value="Type I PLP-dependent aspartate aminotransferase-like (Major domain)"/>
    <property type="match status" value="1"/>
</dbReference>
<evidence type="ECO:0000256" key="4">
    <source>
        <dbReference type="ARBA" id="ARBA00023239"/>
    </source>
</evidence>
<dbReference type="InterPro" id="IPR015422">
    <property type="entry name" value="PyrdxlP-dep_Trfase_small"/>
</dbReference>
<dbReference type="EMBL" id="JADBRO010000001">
    <property type="protein sequence ID" value="MBE4852921.1"/>
    <property type="molecule type" value="Genomic_DNA"/>
</dbReference>
<dbReference type="PANTHER" id="PTHR43525:SF1">
    <property type="entry name" value="PROTEIN MALY"/>
    <property type="match status" value="1"/>
</dbReference>
<comment type="cofactor">
    <cofactor evidence="1">
        <name>pyridoxal 5'-phosphate</name>
        <dbReference type="ChEBI" id="CHEBI:597326"/>
    </cofactor>
</comment>
<sequence length="390" mass="43446">MFDFSTVVDRHGTWCTQWDYVADRFGAADLLPFTISDMDFATAPCILDALHQRVNHGVLGYSRWKNDEFLAAVAHWFRQRFNSEIDPETVVYGPSVIYMVSELIRVWSSPGDGVVVHTPAYDAFYKAIEGNQRTVVSVPMQKTPGGWDGNMAALEAALAKPENTILLLCSPQNPTGKVWTRDELTRIAALCERYNVAVISDEIHMDMVWGSHHHTPWNAVARGKWALLTSGSKSFNIPALTGAYGLIADNDSRNAYLSALKGRDGLSSPSVLALTAHIAAYQQGEPWLDALRAYLEENLRYVAHELNRAFPQLNWLPPEATYLAWIDLRPLGIDDKALQKVLIEQQKVAIMPGYTYGDEGKGFVRLNAGCPRSKLEQGVQRLIAGIKTQL</sequence>
<protein>
    <recommendedName>
        <fullName evidence="2">cysteine-S-conjugate beta-lyase</fullName>
        <ecNumber evidence="2">4.4.1.13</ecNumber>
    </recommendedName>
</protein>
<keyword evidence="3" id="KW-0663">Pyridoxal phosphate</keyword>
<evidence type="ECO:0000256" key="2">
    <source>
        <dbReference type="ARBA" id="ARBA00012224"/>
    </source>
</evidence>
<dbReference type="PANTHER" id="PTHR43525">
    <property type="entry name" value="PROTEIN MALY"/>
    <property type="match status" value="1"/>
</dbReference>
<dbReference type="InterPro" id="IPR015424">
    <property type="entry name" value="PyrdxlP-dep_Trfase"/>
</dbReference>
<dbReference type="InterPro" id="IPR051798">
    <property type="entry name" value="Class-II_PLP-Dep_Aminotrans"/>
</dbReference>
<feature type="domain" description="Aminotransferase class I/classII large" evidence="6">
    <location>
        <begin position="29"/>
        <end position="382"/>
    </location>
</feature>
<dbReference type="RefSeq" id="WP_193356190.1">
    <property type="nucleotide sequence ID" value="NZ_JADBRO010000001.1"/>
</dbReference>
<organism evidence="7 8">
    <name type="scientific">Enterobacter pasteurii</name>
    <dbReference type="NCBI Taxonomy" id="3029761"/>
    <lineage>
        <taxon>Bacteria</taxon>
        <taxon>Pseudomonadati</taxon>
        <taxon>Pseudomonadota</taxon>
        <taxon>Gammaproteobacteria</taxon>
        <taxon>Enterobacterales</taxon>
        <taxon>Enterobacteriaceae</taxon>
        <taxon>Enterobacter</taxon>
        <taxon>Enterobacter cloacae complex</taxon>
    </lineage>
</organism>
<dbReference type="InterPro" id="IPR027619">
    <property type="entry name" value="C-S_lyase_PatB-like"/>
</dbReference>
<keyword evidence="8" id="KW-1185">Reference proteome</keyword>
<keyword evidence="7" id="KW-0808">Transferase</keyword>
<dbReference type="InterPro" id="IPR004839">
    <property type="entry name" value="Aminotransferase_I/II_large"/>
</dbReference>
<keyword evidence="7" id="KW-0032">Aminotransferase</keyword>
<gene>
    <name evidence="7" type="ORF">IM311_02420</name>
</gene>
<name>A0ABR9Q265_9ENTR</name>
<evidence type="ECO:0000256" key="5">
    <source>
        <dbReference type="ARBA" id="ARBA00037974"/>
    </source>
</evidence>
<evidence type="ECO:0000313" key="7">
    <source>
        <dbReference type="EMBL" id="MBE4852921.1"/>
    </source>
</evidence>
<dbReference type="EC" id="4.4.1.13" evidence="2"/>
<dbReference type="SUPFAM" id="SSF53383">
    <property type="entry name" value="PLP-dependent transferases"/>
    <property type="match status" value="1"/>
</dbReference>
<dbReference type="CDD" id="cd00609">
    <property type="entry name" value="AAT_like"/>
    <property type="match status" value="1"/>
</dbReference>
<dbReference type="GO" id="GO:0008483">
    <property type="term" value="F:transaminase activity"/>
    <property type="evidence" value="ECO:0007669"/>
    <property type="project" value="UniProtKB-KW"/>
</dbReference>
<accession>A0ABR9Q265</accession>
<evidence type="ECO:0000259" key="6">
    <source>
        <dbReference type="Pfam" id="PF00155"/>
    </source>
</evidence>
<dbReference type="Gene3D" id="3.90.1150.10">
    <property type="entry name" value="Aspartate Aminotransferase, domain 1"/>
    <property type="match status" value="1"/>
</dbReference>
<dbReference type="NCBIfam" id="TIGR04350">
    <property type="entry name" value="C_S_lyase_PatB"/>
    <property type="match status" value="1"/>
</dbReference>
<dbReference type="Pfam" id="PF00155">
    <property type="entry name" value="Aminotran_1_2"/>
    <property type="match status" value="1"/>
</dbReference>
<evidence type="ECO:0000256" key="1">
    <source>
        <dbReference type="ARBA" id="ARBA00001933"/>
    </source>
</evidence>
<reference evidence="7 8" key="1">
    <citation type="submission" date="2020-10" db="EMBL/GenBank/DDBJ databases">
        <title>High risk of septic shock deaths with Enterobacter bugandensis among Enterobacter cloacae complex isolates that physiologically colonize newborns in neonatal intensive care unit bis.</title>
        <authorList>
            <person name="Girlich D."/>
            <person name="Ouzani S."/>
            <person name="Emeraud C."/>
            <person name="Bonnin R.A."/>
            <person name="Gauthier L."/>
            <person name="Le Sache N."/>
            <person name="Mokhtari M."/>
            <person name="Langlois I."/>
            <person name="Begasse C."/>
            <person name="Arangia N."/>
            <person name="Fournier S."/>
            <person name="Fortineau N."/>
            <person name="Naas T."/>
            <person name="Dortet L."/>
        </authorList>
    </citation>
    <scope>NUCLEOTIDE SEQUENCE [LARGE SCALE GENOMIC DNA]</scope>
    <source>
        <strain evidence="7 8">P40RS</strain>
    </source>
</reference>
<proteinExistence type="inferred from homology"/>
<evidence type="ECO:0000313" key="8">
    <source>
        <dbReference type="Proteomes" id="UP001296720"/>
    </source>
</evidence>
<dbReference type="Proteomes" id="UP001296720">
    <property type="component" value="Unassembled WGS sequence"/>
</dbReference>
<keyword evidence="4" id="KW-0456">Lyase</keyword>